<name>A0ABR1GEX0_AURAN</name>
<proteinExistence type="predicted"/>
<dbReference type="GO" id="GO:0032259">
    <property type="term" value="P:methylation"/>
    <property type="evidence" value="ECO:0007669"/>
    <property type="project" value="UniProtKB-KW"/>
</dbReference>
<protein>
    <submittedName>
        <fullName evidence="4">Leucine carboxyl methyltransferase</fullName>
    </submittedName>
</protein>
<feature type="signal peptide" evidence="3">
    <location>
        <begin position="1"/>
        <end position="22"/>
    </location>
</feature>
<dbReference type="PANTHER" id="PTHR43619:SF2">
    <property type="entry name" value="S-ADENOSYL-L-METHIONINE-DEPENDENT METHYLTRANSFERASES SUPERFAMILY PROTEIN"/>
    <property type="match status" value="1"/>
</dbReference>
<sequence>MMARHALLRLVALAAASSALHANWFRRRGSKYPLRQIAQRIGVGAPWTAPKFVWAFAWRSHRRLLPLLHRWDDAAPENTCVNLQVLWLKAIAGDRAAYELLPRGTRTAVRWPFRLLYPRLHHQNVLLRSAYLDDAVLGELAGLDPADCAVVALGAGFCTRAARLFGDTAHRTAELDLPAVVAQKRALAARYETHAPADAYVPADLAADGVAAALDDAVRGRSHVVFVLEALLIYLEDDAARRLLRAARATNATSVSLCFADRLPMPGVDEADARAVLADAGFELGDYLPKPGLARHMGVARRVG</sequence>
<dbReference type="Pfam" id="PF04072">
    <property type="entry name" value="LCM"/>
    <property type="match status" value="1"/>
</dbReference>
<keyword evidence="3" id="KW-0732">Signal</keyword>
<keyword evidence="1 4" id="KW-0489">Methyltransferase</keyword>
<dbReference type="PANTHER" id="PTHR43619">
    <property type="entry name" value="S-ADENOSYL-L-METHIONINE-DEPENDENT METHYLTRANSFERASE YKTD-RELATED"/>
    <property type="match status" value="1"/>
</dbReference>
<keyword evidence="2" id="KW-0808">Transferase</keyword>
<gene>
    <name evidence="4" type="ORF">SO694_00009447</name>
</gene>
<reference evidence="4 5" key="1">
    <citation type="submission" date="2024-03" db="EMBL/GenBank/DDBJ databases">
        <title>Aureococcus anophagefferens CCMP1851 and Kratosvirus quantuckense: Draft genome of a second virus-susceptible host strain in the model system.</title>
        <authorList>
            <person name="Chase E."/>
            <person name="Truchon A.R."/>
            <person name="Schepens W."/>
            <person name="Wilhelm S.W."/>
        </authorList>
    </citation>
    <scope>NUCLEOTIDE SEQUENCE [LARGE SCALE GENOMIC DNA]</scope>
    <source>
        <strain evidence="4 5">CCMP1851</strain>
    </source>
</reference>
<dbReference type="Proteomes" id="UP001363151">
    <property type="component" value="Unassembled WGS sequence"/>
</dbReference>
<dbReference type="GO" id="GO:0008168">
    <property type="term" value="F:methyltransferase activity"/>
    <property type="evidence" value="ECO:0007669"/>
    <property type="project" value="UniProtKB-KW"/>
</dbReference>
<keyword evidence="5" id="KW-1185">Reference proteome</keyword>
<evidence type="ECO:0000256" key="2">
    <source>
        <dbReference type="ARBA" id="ARBA00022679"/>
    </source>
</evidence>
<evidence type="ECO:0000313" key="5">
    <source>
        <dbReference type="Proteomes" id="UP001363151"/>
    </source>
</evidence>
<evidence type="ECO:0000256" key="1">
    <source>
        <dbReference type="ARBA" id="ARBA00022603"/>
    </source>
</evidence>
<organism evidence="4 5">
    <name type="scientific">Aureococcus anophagefferens</name>
    <name type="common">Harmful bloom alga</name>
    <dbReference type="NCBI Taxonomy" id="44056"/>
    <lineage>
        <taxon>Eukaryota</taxon>
        <taxon>Sar</taxon>
        <taxon>Stramenopiles</taxon>
        <taxon>Ochrophyta</taxon>
        <taxon>Pelagophyceae</taxon>
        <taxon>Pelagomonadales</taxon>
        <taxon>Pelagomonadaceae</taxon>
        <taxon>Aureococcus</taxon>
    </lineage>
</organism>
<dbReference type="SUPFAM" id="SSF53335">
    <property type="entry name" value="S-adenosyl-L-methionine-dependent methyltransferases"/>
    <property type="match status" value="1"/>
</dbReference>
<comment type="caution">
    <text evidence="4">The sequence shown here is derived from an EMBL/GenBank/DDBJ whole genome shotgun (WGS) entry which is preliminary data.</text>
</comment>
<evidence type="ECO:0000256" key="3">
    <source>
        <dbReference type="SAM" id="SignalP"/>
    </source>
</evidence>
<dbReference type="EMBL" id="JBBJCI010000031">
    <property type="protein sequence ID" value="KAK7254351.1"/>
    <property type="molecule type" value="Genomic_DNA"/>
</dbReference>
<dbReference type="InterPro" id="IPR007213">
    <property type="entry name" value="Ppm1/Ppm2/Tcmp"/>
</dbReference>
<evidence type="ECO:0000313" key="4">
    <source>
        <dbReference type="EMBL" id="KAK7254351.1"/>
    </source>
</evidence>
<dbReference type="Gene3D" id="3.40.50.150">
    <property type="entry name" value="Vaccinia Virus protein VP39"/>
    <property type="match status" value="1"/>
</dbReference>
<dbReference type="InterPro" id="IPR029063">
    <property type="entry name" value="SAM-dependent_MTases_sf"/>
</dbReference>
<feature type="chain" id="PRO_5045790313" evidence="3">
    <location>
        <begin position="23"/>
        <end position="304"/>
    </location>
</feature>
<accession>A0ABR1GEX0</accession>